<dbReference type="Pfam" id="PF00975">
    <property type="entry name" value="Thioesterase"/>
    <property type="match status" value="1"/>
</dbReference>
<keyword evidence="3" id="KW-1185">Reference proteome</keyword>
<name>A0ABX0V4M7_9HYPH</name>
<sequence>MEETREKTEETRRNADEARLRRLEKLRFWRRACADSSTLTTPYNLSADGNPLFFFHGDFDTGGLYVRRLAALSGQPIVAVAPQGLHDDPLPPSIEDMAAARLPEILRVRPHGPYRLGGYCNGALVAYETARLLEARGEAVEVLILLEPSSLNTRPAYVAAHRWIARLLDPTGAGSETSRRRIGSAMWAVWSLGRILKMSPSEIAGLARYIHDRRAKRRQRLRDTSHETDGERLLQEKAARLTNAHYRASAAHVPGPVDFPVVAMSTGRDGGGRVSDLYDAVSWQAVCRRFSHLRLPGHHSTCLSEGVDTLAGHLSTILAPDATAAAPVPRTAQPASD</sequence>
<proteinExistence type="predicted"/>
<comment type="caution">
    <text evidence="2">The sequence shown here is derived from an EMBL/GenBank/DDBJ whole genome shotgun (WGS) entry which is preliminary data.</text>
</comment>
<dbReference type="InterPro" id="IPR001031">
    <property type="entry name" value="Thioesterase"/>
</dbReference>
<dbReference type="InterPro" id="IPR029058">
    <property type="entry name" value="AB_hydrolase_fold"/>
</dbReference>
<reference evidence="2 3" key="1">
    <citation type="submission" date="2020-03" db="EMBL/GenBank/DDBJ databases">
        <title>Genomic Encyclopedia of Type Strains, Phase IV (KMG-IV): sequencing the most valuable type-strain genomes for metagenomic binning, comparative biology and taxonomic classification.</title>
        <authorList>
            <person name="Goeker M."/>
        </authorList>
    </citation>
    <scope>NUCLEOTIDE SEQUENCE [LARGE SCALE GENOMIC DNA]</scope>
    <source>
        <strain evidence="2 3">DSM 103870</strain>
    </source>
</reference>
<accession>A0ABX0V4M7</accession>
<evidence type="ECO:0000313" key="3">
    <source>
        <dbReference type="Proteomes" id="UP001429580"/>
    </source>
</evidence>
<protein>
    <submittedName>
        <fullName evidence="2">Thioesterase domain-containing protein</fullName>
    </submittedName>
</protein>
<dbReference type="Proteomes" id="UP001429580">
    <property type="component" value="Unassembled WGS sequence"/>
</dbReference>
<dbReference type="RefSeq" id="WP_208394158.1">
    <property type="nucleotide sequence ID" value="NZ_JAASQI010000003.1"/>
</dbReference>
<evidence type="ECO:0000259" key="1">
    <source>
        <dbReference type="Pfam" id="PF00975"/>
    </source>
</evidence>
<organism evidence="2 3">
    <name type="scientific">Pseudochelatococcus lubricantis</name>
    <dbReference type="NCBI Taxonomy" id="1538102"/>
    <lineage>
        <taxon>Bacteria</taxon>
        <taxon>Pseudomonadati</taxon>
        <taxon>Pseudomonadota</taxon>
        <taxon>Alphaproteobacteria</taxon>
        <taxon>Hyphomicrobiales</taxon>
        <taxon>Chelatococcaceae</taxon>
        <taxon>Pseudochelatococcus</taxon>
    </lineage>
</organism>
<dbReference type="Gene3D" id="3.40.50.1820">
    <property type="entry name" value="alpha/beta hydrolase"/>
    <property type="match status" value="1"/>
</dbReference>
<feature type="domain" description="Thioesterase" evidence="1">
    <location>
        <begin position="51"/>
        <end position="166"/>
    </location>
</feature>
<dbReference type="EMBL" id="JAASQI010000003">
    <property type="protein sequence ID" value="NIJ58041.1"/>
    <property type="molecule type" value="Genomic_DNA"/>
</dbReference>
<evidence type="ECO:0000313" key="2">
    <source>
        <dbReference type="EMBL" id="NIJ58041.1"/>
    </source>
</evidence>
<gene>
    <name evidence="2" type="ORF">FHS82_001877</name>
</gene>
<dbReference type="SUPFAM" id="SSF53474">
    <property type="entry name" value="alpha/beta-Hydrolases"/>
    <property type="match status" value="1"/>
</dbReference>